<gene>
    <name evidence="3" type="ORF">ENF72_01355</name>
</gene>
<feature type="domain" description="DUF512" evidence="1">
    <location>
        <begin position="248"/>
        <end position="329"/>
    </location>
</feature>
<dbReference type="InterPro" id="IPR007549">
    <property type="entry name" value="DUF512"/>
</dbReference>
<dbReference type="Proteomes" id="UP000886210">
    <property type="component" value="Unassembled WGS sequence"/>
</dbReference>
<dbReference type="AlphaFoldDB" id="A0A7C0TYK1"/>
<name>A0A7C0TYK1_THELI</name>
<proteinExistence type="predicted"/>
<dbReference type="Pfam" id="PF19238">
    <property type="entry name" value="Radical_SAM_2"/>
    <property type="match status" value="1"/>
</dbReference>
<evidence type="ECO:0000313" key="3">
    <source>
        <dbReference type="EMBL" id="HDD31257.1"/>
    </source>
</evidence>
<dbReference type="InterPro" id="IPR013785">
    <property type="entry name" value="Aldolase_TIM"/>
</dbReference>
<evidence type="ECO:0000259" key="1">
    <source>
        <dbReference type="Pfam" id="PF04459"/>
    </source>
</evidence>
<organism evidence="3">
    <name type="scientific">Thermococcus litoralis</name>
    <dbReference type="NCBI Taxonomy" id="2265"/>
    <lineage>
        <taxon>Archaea</taxon>
        <taxon>Methanobacteriati</taxon>
        <taxon>Methanobacteriota</taxon>
        <taxon>Thermococci</taxon>
        <taxon>Thermococcales</taxon>
        <taxon>Thermococcaceae</taxon>
        <taxon>Thermococcus</taxon>
    </lineage>
</organism>
<dbReference type="InterPro" id="IPR058240">
    <property type="entry name" value="rSAM_sf"/>
</dbReference>
<accession>A0A7C0TYK1</accession>
<dbReference type="InterPro" id="IPR045375">
    <property type="entry name" value="Put_radical_SAM-like_N"/>
</dbReference>
<dbReference type="Pfam" id="PF04459">
    <property type="entry name" value="DUF512"/>
    <property type="match status" value="1"/>
</dbReference>
<dbReference type="Gene3D" id="3.20.20.70">
    <property type="entry name" value="Aldolase class I"/>
    <property type="match status" value="1"/>
</dbReference>
<dbReference type="SUPFAM" id="SSF102114">
    <property type="entry name" value="Radical SAM enzymes"/>
    <property type="match status" value="1"/>
</dbReference>
<dbReference type="EMBL" id="DQYG01000059">
    <property type="protein sequence ID" value="HDD31257.1"/>
    <property type="molecule type" value="Genomic_DNA"/>
</dbReference>
<reference evidence="3" key="1">
    <citation type="journal article" date="2020" name="mSystems">
        <title>Genome- and Community-Level Interaction Insights into Carbon Utilization and Element Cycling Functions of Hydrothermarchaeota in Hydrothermal Sediment.</title>
        <authorList>
            <person name="Zhou Z."/>
            <person name="Liu Y."/>
            <person name="Xu W."/>
            <person name="Pan J."/>
            <person name="Luo Z.H."/>
            <person name="Li M."/>
        </authorList>
    </citation>
    <scope>NUCLEOTIDE SEQUENCE [LARGE SCALE GENOMIC DNA]</scope>
    <source>
        <strain evidence="3">HyVt-151</strain>
    </source>
</reference>
<comment type="caution">
    <text evidence="3">The sequence shown here is derived from an EMBL/GenBank/DDBJ whole genome shotgun (WGS) entry which is preliminary data.</text>
</comment>
<evidence type="ECO:0000259" key="2">
    <source>
        <dbReference type="Pfam" id="PF19238"/>
    </source>
</evidence>
<sequence>MYELTEDYKLRKITKYELDMVDEREDLLIIPPSSKAGSCGNDCVFCYLMQNPPQMIYRASKHDTLNDPDLENRIAYARKHYDLWIRVTDTSANVRFDEKRIESLHSAGLDEIQISLHTTKREVRIKLMKNRNAGKVIDLLPKVVENFRVIADIILTPGYNVFDIGEILDELDGFGVHEARLFPIGVTRYSRTRALTREELLFVKNVVLEKQKELSLKVVIPPIFQALLGEFKIPLEPFDVEPSLPTYIFTGELAYPELKRLFPKINVVMVKNEFFGGNIGTAGLLTAYDVLREVEKLPEVELGVLLLPEVMFYGDSTLDGWRREELFTKILVEKGYIVETALEPQEIPKILERL</sequence>
<feature type="domain" description="Putative radical SAM N-terminal" evidence="2">
    <location>
        <begin position="35"/>
        <end position="160"/>
    </location>
</feature>
<protein>
    <submittedName>
        <fullName evidence="3">DUF512 domain-containing protein</fullName>
    </submittedName>
</protein>